<feature type="compositionally biased region" description="Acidic residues" evidence="1">
    <location>
        <begin position="27"/>
        <end position="42"/>
    </location>
</feature>
<gene>
    <name evidence="2" type="ORF">BDP27DRAFT_1419509</name>
</gene>
<reference evidence="2" key="1">
    <citation type="submission" date="2020-11" db="EMBL/GenBank/DDBJ databases">
        <authorList>
            <consortium name="DOE Joint Genome Institute"/>
            <person name="Ahrendt S."/>
            <person name="Riley R."/>
            <person name="Andreopoulos W."/>
            <person name="Labutti K."/>
            <person name="Pangilinan J."/>
            <person name="Ruiz-Duenas F.J."/>
            <person name="Barrasa J.M."/>
            <person name="Sanchez-Garcia M."/>
            <person name="Camarero S."/>
            <person name="Miyauchi S."/>
            <person name="Serrano A."/>
            <person name="Linde D."/>
            <person name="Babiker R."/>
            <person name="Drula E."/>
            <person name="Ayuso-Fernandez I."/>
            <person name="Pacheco R."/>
            <person name="Padilla G."/>
            <person name="Ferreira P."/>
            <person name="Barriuso J."/>
            <person name="Kellner H."/>
            <person name="Castanera R."/>
            <person name="Alfaro M."/>
            <person name="Ramirez L."/>
            <person name="Pisabarro A.G."/>
            <person name="Kuo A."/>
            <person name="Tritt A."/>
            <person name="Lipzen A."/>
            <person name="He G."/>
            <person name="Yan M."/>
            <person name="Ng V."/>
            <person name="Cullen D."/>
            <person name="Martin F."/>
            <person name="Rosso M.-N."/>
            <person name="Henrissat B."/>
            <person name="Hibbett D."/>
            <person name="Martinez A.T."/>
            <person name="Grigoriev I.V."/>
        </authorList>
    </citation>
    <scope>NUCLEOTIDE SEQUENCE</scope>
    <source>
        <strain evidence="2">AH 40177</strain>
    </source>
</reference>
<dbReference type="EMBL" id="JADNRY010000036">
    <property type="protein sequence ID" value="KAF9070981.1"/>
    <property type="molecule type" value="Genomic_DNA"/>
</dbReference>
<keyword evidence="3" id="KW-1185">Reference proteome</keyword>
<comment type="caution">
    <text evidence="2">The sequence shown here is derived from an EMBL/GenBank/DDBJ whole genome shotgun (WGS) entry which is preliminary data.</text>
</comment>
<feature type="region of interest" description="Disordered" evidence="1">
    <location>
        <begin position="243"/>
        <end position="263"/>
    </location>
</feature>
<feature type="compositionally biased region" description="Low complexity" evidence="1">
    <location>
        <begin position="244"/>
        <end position="261"/>
    </location>
</feature>
<proteinExistence type="predicted"/>
<evidence type="ECO:0000313" key="3">
    <source>
        <dbReference type="Proteomes" id="UP000772434"/>
    </source>
</evidence>
<evidence type="ECO:0000313" key="2">
    <source>
        <dbReference type="EMBL" id="KAF9070981.1"/>
    </source>
</evidence>
<dbReference type="Proteomes" id="UP000772434">
    <property type="component" value="Unassembled WGS sequence"/>
</dbReference>
<protein>
    <submittedName>
        <fullName evidence="2">Uncharacterized protein</fullName>
    </submittedName>
</protein>
<feature type="region of interest" description="Disordered" evidence="1">
    <location>
        <begin position="84"/>
        <end position="129"/>
    </location>
</feature>
<accession>A0A9P5U9G1</accession>
<feature type="region of interest" description="Disordered" evidence="1">
    <location>
        <begin position="27"/>
        <end position="63"/>
    </location>
</feature>
<dbReference type="OrthoDB" id="3065408at2759"/>
<evidence type="ECO:0000256" key="1">
    <source>
        <dbReference type="SAM" id="MobiDB-lite"/>
    </source>
</evidence>
<feature type="compositionally biased region" description="Polar residues" evidence="1">
    <location>
        <begin position="448"/>
        <end position="462"/>
    </location>
</feature>
<feature type="compositionally biased region" description="Pro residues" evidence="1">
    <location>
        <begin position="103"/>
        <end position="114"/>
    </location>
</feature>
<name>A0A9P5U9G1_9AGAR</name>
<organism evidence="2 3">
    <name type="scientific">Rhodocollybia butyracea</name>
    <dbReference type="NCBI Taxonomy" id="206335"/>
    <lineage>
        <taxon>Eukaryota</taxon>
        <taxon>Fungi</taxon>
        <taxon>Dikarya</taxon>
        <taxon>Basidiomycota</taxon>
        <taxon>Agaricomycotina</taxon>
        <taxon>Agaricomycetes</taxon>
        <taxon>Agaricomycetidae</taxon>
        <taxon>Agaricales</taxon>
        <taxon>Marasmiineae</taxon>
        <taxon>Omphalotaceae</taxon>
        <taxon>Rhodocollybia</taxon>
    </lineage>
</organism>
<sequence>MVSSSSSKGGSVSSSSDKIYRSFFVDDEASESDSSEQSDTEDIVLQRLRQKKESVPLRTRGQRSEYETVVDRLEVEAQEALAQREQRAVSAHHLPRRNGLHGPPIPSSPSPIGLPPSSINAPTSSVDSTPPVYEELTVVTCTGPATIRLPLVPGEDELSRETRIFDLENEIQRVREREEIARMAVSIRAAHAIVHPVPASTFPSSPSLVPPVPDSIAPSQALVPAPGSAPSLDISASSATPFQASSGLLPPLPSSPAEASPNINSEAEEDYSFLIDPFGLSSVRKTREPLLFPPLAASKLETLSLFSNIQRSTALDDLAGYEDDDTEGSLQEEGATSTVVHLLPISQNTPATDVMSDIEMASPKADVSMSSSQSVTEGWKLVKQFLNNEISFIRAEEEFNRLFGSDFTNVIWQKIKHINDLDPDELRSRQPALVLELDTQIQMSIDAQQATRPLATTSTTNDDPAHSDSDDNGVDDMDFDDNEPIRYLLFRVRCFRSFENDAFTKIQDDIAASRVNTLVLRAVYKALQPGYIYIEAQSMLSRNIPLSAYLRTVPGLVYLTSPKISFANEKAWSYKHERVKKVPPPIWSAPDSTMPIYQTITEVGFNPQSQIETVLPAGTWVVPSSGRYKGDVGVVVEDEYDTVDNSVSALVMFIPRIKFPNSSSSKRPVKGMLSVDFRKPPRQWQDFEFHSQLKAWCVEDDCIDALECQHQPYLQKRYEIFRQVIRGGFALLIFNISELRLITRMPAGVHATFTELPMLDNLWSDLHLRVPPPESWSFLEGDQVSVTNRFGKTGSLLAKCDLTNLSPGVVGTVLKVHQYVCDVDLHALGHHCIPFYNLVKIIDVGRSVKISDTAGNLQEVKRVELGESTLASVSASRVVLAGRESLVARRYQVPPYGESLDIWIQDLELVITLDPNSVVDNTDDQVYSRHFPPSVPRRVFDEFSVVEKQEIYQRPSLPYHKWNSVAHYDLRNGTSVRESAWLLQNNRRPMHIHPSQYFNSGRFRPPGRLPWFGVRVNVDLGDRIASGEVRDVVPNVDNTGFQVLVAAYDADGTLQSDWFDYLSVRRQDNHGHLHEFSTYTGRVPWQGVQVQVTHGPLKDFGIGIVKDVSVDSNPKSISGLLLDIQFESAYVYGERRGGRVDYDAVRKLDHKFIHDGWSSNMPKNSYFQFKMGYVPTYSEQAQKSLSQRALVSSQNIVSRPSQSPASLYLRFADLRLKDAFPKDFWLLDRRISQILGSREIYVLVPAEGKDVRVSFHHTSTGLELQGGSDHKGGRKSANIIDPRSLSNTPMSLKLKGSSTANGLYLICEGEHSGKLTRRVNYMLAHPPNPENDTWVLQVVRCVWIQAKALDHKESIVPQEPLLRLRKQALTLVHETDRERAQANTIMATLRLQQGGAAAGFTLVNGQAEKARH</sequence>
<feature type="region of interest" description="Disordered" evidence="1">
    <location>
        <begin position="448"/>
        <end position="476"/>
    </location>
</feature>